<name>A0A8S3QE72_MYTED</name>
<dbReference type="Gene3D" id="1.10.443.10">
    <property type="entry name" value="Intergrase catalytic core"/>
    <property type="match status" value="1"/>
</dbReference>
<dbReference type="Proteomes" id="UP000683360">
    <property type="component" value="Unassembled WGS sequence"/>
</dbReference>
<keyword evidence="2" id="KW-0597">Phosphoprotein</keyword>
<dbReference type="InterPro" id="IPR011010">
    <property type="entry name" value="DNA_brk_join_enz"/>
</dbReference>
<dbReference type="GO" id="GO:0015074">
    <property type="term" value="P:DNA integration"/>
    <property type="evidence" value="ECO:0007669"/>
    <property type="project" value="InterPro"/>
</dbReference>
<gene>
    <name evidence="6" type="ORF">MEDL_7994</name>
</gene>
<keyword evidence="3" id="KW-0832">Ubl conjugation</keyword>
<dbReference type="CDD" id="cd00397">
    <property type="entry name" value="DNA_BRE_C"/>
    <property type="match status" value="1"/>
</dbReference>
<evidence type="ECO:0000256" key="1">
    <source>
        <dbReference type="ARBA" id="ARBA00022499"/>
    </source>
</evidence>
<dbReference type="GO" id="GO:0003677">
    <property type="term" value="F:DNA binding"/>
    <property type="evidence" value="ECO:0007669"/>
    <property type="project" value="InterPro"/>
</dbReference>
<dbReference type="GO" id="GO:0006310">
    <property type="term" value="P:DNA recombination"/>
    <property type="evidence" value="ECO:0007669"/>
    <property type="project" value="UniProtKB-KW"/>
</dbReference>
<organism evidence="6 7">
    <name type="scientific">Mytilus edulis</name>
    <name type="common">Blue mussel</name>
    <dbReference type="NCBI Taxonomy" id="6550"/>
    <lineage>
        <taxon>Eukaryota</taxon>
        <taxon>Metazoa</taxon>
        <taxon>Spiralia</taxon>
        <taxon>Lophotrochozoa</taxon>
        <taxon>Mollusca</taxon>
        <taxon>Bivalvia</taxon>
        <taxon>Autobranchia</taxon>
        <taxon>Pteriomorphia</taxon>
        <taxon>Mytilida</taxon>
        <taxon>Mytiloidea</taxon>
        <taxon>Mytilidae</taxon>
        <taxon>Mytilinae</taxon>
        <taxon>Mytilus</taxon>
    </lineage>
</organism>
<dbReference type="Pfam" id="PF12012">
    <property type="entry name" value="DUF3504"/>
    <property type="match status" value="1"/>
</dbReference>
<comment type="caution">
    <text evidence="6">The sequence shown here is derived from an EMBL/GenBank/DDBJ whole genome shotgun (WGS) entry which is preliminary data.</text>
</comment>
<evidence type="ECO:0000256" key="3">
    <source>
        <dbReference type="ARBA" id="ARBA00022843"/>
    </source>
</evidence>
<dbReference type="InterPro" id="IPR052787">
    <property type="entry name" value="MAVS"/>
</dbReference>
<sequence>MAGVHDESTQNVKKPRFASINDDKYQQILREKDSINTQKATKRAIKLFINYLEEKDLPSDIENYPVNELDRVLSKFYAEARNKNGELYKTTTLKNTRYGINRYLTEKRDIDIMKDPDFMKSNKMFKAMSVQLKRDGLGGIEHYPPIEEDHIKTIYSSLTQMDPVSLQQKVFIDLMLYFGRRGRENLRDLKVKDFEFSKQGGGDKEHRYIRIQRDELTKNHKEDTNTAVGKMYEVKDDAKCPVKSFIKYTTKLNTNCEYFFQRPKTTINDDSVWYDASPLGHNTLGAMMPAICEKAGLGKRYTNHSLRATTVHVLDEADFAGRHIMSVTGHKSENSLKTYTGFTSDRALHNMSNVISESLRTDATSTTSTAAVPDRNVEDMFQIENDSDIIDFMLLSDSQMNNLCQDITSTNSSHGPVAACEQQQVNVNKTATYSSYPCINNFGNGYPNYPVITNNYGNININYNIIPK</sequence>
<accession>A0A8S3QE72</accession>
<dbReference type="InterPro" id="IPR013762">
    <property type="entry name" value="Integrase-like_cat_sf"/>
</dbReference>
<keyword evidence="4" id="KW-0233">DNA recombination</keyword>
<evidence type="ECO:0000313" key="6">
    <source>
        <dbReference type="EMBL" id="CAG2192848.1"/>
    </source>
</evidence>
<evidence type="ECO:0000259" key="5">
    <source>
        <dbReference type="PROSITE" id="PS51898"/>
    </source>
</evidence>
<dbReference type="PROSITE" id="PS51898">
    <property type="entry name" value="TYR_RECOMBINASE"/>
    <property type="match status" value="1"/>
</dbReference>
<reference evidence="6" key="1">
    <citation type="submission" date="2021-03" db="EMBL/GenBank/DDBJ databases">
        <authorList>
            <person name="Bekaert M."/>
        </authorList>
    </citation>
    <scope>NUCLEOTIDE SEQUENCE</scope>
</reference>
<dbReference type="InterPro" id="IPR021893">
    <property type="entry name" value="ZMYM2-like_C"/>
</dbReference>
<protein>
    <submittedName>
        <fullName evidence="6">KCTD1_15</fullName>
    </submittedName>
</protein>
<keyword evidence="7" id="KW-1185">Reference proteome</keyword>
<dbReference type="PANTHER" id="PTHR21446">
    <property type="entry name" value="DUF3504 DOMAIN-CONTAINING PROTEIN"/>
    <property type="match status" value="1"/>
</dbReference>
<evidence type="ECO:0000256" key="2">
    <source>
        <dbReference type="ARBA" id="ARBA00022553"/>
    </source>
</evidence>
<evidence type="ECO:0000256" key="4">
    <source>
        <dbReference type="ARBA" id="ARBA00023172"/>
    </source>
</evidence>
<dbReference type="AlphaFoldDB" id="A0A8S3QE72"/>
<proteinExistence type="predicted"/>
<dbReference type="PANTHER" id="PTHR21446:SF12">
    <property type="entry name" value="POTASSIUM CHANNEL TETRAMERIZATION DOMAIN CONTAINING 1"/>
    <property type="match status" value="1"/>
</dbReference>
<dbReference type="OrthoDB" id="6109275at2759"/>
<dbReference type="SUPFAM" id="SSF56349">
    <property type="entry name" value="DNA breaking-rejoining enzymes"/>
    <property type="match status" value="1"/>
</dbReference>
<dbReference type="EMBL" id="CAJPWZ010000453">
    <property type="protein sequence ID" value="CAG2192848.1"/>
    <property type="molecule type" value="Genomic_DNA"/>
</dbReference>
<evidence type="ECO:0000313" key="7">
    <source>
        <dbReference type="Proteomes" id="UP000683360"/>
    </source>
</evidence>
<feature type="domain" description="Tyr recombinase" evidence="5">
    <location>
        <begin position="141"/>
        <end position="353"/>
    </location>
</feature>
<dbReference type="InterPro" id="IPR002104">
    <property type="entry name" value="Integrase_catalytic"/>
</dbReference>
<keyword evidence="1" id="KW-1017">Isopeptide bond</keyword>